<feature type="transmembrane region" description="Helical" evidence="6">
    <location>
        <begin position="427"/>
        <end position="448"/>
    </location>
</feature>
<dbReference type="InterPro" id="IPR011701">
    <property type="entry name" value="MFS"/>
</dbReference>
<organism evidence="8 9">
    <name type="scientific">Scleroderma citrinum Foug A</name>
    <dbReference type="NCBI Taxonomy" id="1036808"/>
    <lineage>
        <taxon>Eukaryota</taxon>
        <taxon>Fungi</taxon>
        <taxon>Dikarya</taxon>
        <taxon>Basidiomycota</taxon>
        <taxon>Agaricomycotina</taxon>
        <taxon>Agaricomycetes</taxon>
        <taxon>Agaricomycetidae</taxon>
        <taxon>Boletales</taxon>
        <taxon>Sclerodermatineae</taxon>
        <taxon>Sclerodermataceae</taxon>
        <taxon>Scleroderma</taxon>
    </lineage>
</organism>
<feature type="transmembrane region" description="Helical" evidence="6">
    <location>
        <begin position="359"/>
        <end position="384"/>
    </location>
</feature>
<feature type="transmembrane region" description="Helical" evidence="6">
    <location>
        <begin position="303"/>
        <end position="323"/>
    </location>
</feature>
<dbReference type="AlphaFoldDB" id="A0A0C3DWS6"/>
<reference evidence="9" key="2">
    <citation type="submission" date="2015-01" db="EMBL/GenBank/DDBJ databases">
        <title>Evolutionary Origins and Diversification of the Mycorrhizal Mutualists.</title>
        <authorList>
            <consortium name="DOE Joint Genome Institute"/>
            <consortium name="Mycorrhizal Genomics Consortium"/>
            <person name="Kohler A."/>
            <person name="Kuo A."/>
            <person name="Nagy L.G."/>
            <person name="Floudas D."/>
            <person name="Copeland A."/>
            <person name="Barry K.W."/>
            <person name="Cichocki N."/>
            <person name="Veneault-Fourrey C."/>
            <person name="LaButti K."/>
            <person name="Lindquist E.A."/>
            <person name="Lipzen A."/>
            <person name="Lundell T."/>
            <person name="Morin E."/>
            <person name="Murat C."/>
            <person name="Riley R."/>
            <person name="Ohm R."/>
            <person name="Sun H."/>
            <person name="Tunlid A."/>
            <person name="Henrissat B."/>
            <person name="Grigoriev I.V."/>
            <person name="Hibbett D.S."/>
            <person name="Martin F."/>
        </authorList>
    </citation>
    <scope>NUCLEOTIDE SEQUENCE [LARGE SCALE GENOMIC DNA]</scope>
    <source>
        <strain evidence="9">Foug A</strain>
    </source>
</reference>
<feature type="transmembrane region" description="Helical" evidence="6">
    <location>
        <begin position="137"/>
        <end position="155"/>
    </location>
</feature>
<dbReference type="InterPro" id="IPR049680">
    <property type="entry name" value="FLVCR1-2_SLC49-like"/>
</dbReference>
<dbReference type="PANTHER" id="PTHR10924">
    <property type="entry name" value="MAJOR FACILITATOR SUPERFAMILY PROTEIN-RELATED"/>
    <property type="match status" value="1"/>
</dbReference>
<keyword evidence="9" id="KW-1185">Reference proteome</keyword>
<dbReference type="InterPro" id="IPR036259">
    <property type="entry name" value="MFS_trans_sf"/>
</dbReference>
<feature type="transmembrane region" description="Helical" evidence="6">
    <location>
        <begin position="266"/>
        <end position="291"/>
    </location>
</feature>
<dbReference type="InParanoid" id="A0A0C3DWS6"/>
<feature type="transmembrane region" description="Helical" evidence="6">
    <location>
        <begin position="175"/>
        <end position="197"/>
    </location>
</feature>
<dbReference type="GO" id="GO:0022857">
    <property type="term" value="F:transmembrane transporter activity"/>
    <property type="evidence" value="ECO:0007669"/>
    <property type="project" value="InterPro"/>
</dbReference>
<name>A0A0C3DWS6_9AGAM</name>
<dbReference type="EMBL" id="KN822025">
    <property type="protein sequence ID" value="KIM65030.1"/>
    <property type="molecule type" value="Genomic_DNA"/>
</dbReference>
<comment type="subcellular location">
    <subcellularLocation>
        <location evidence="1">Membrane</location>
        <topology evidence="1">Multi-pass membrane protein</topology>
    </subcellularLocation>
</comment>
<feature type="transmembrane region" description="Helical" evidence="6">
    <location>
        <begin position="335"/>
        <end position="353"/>
    </location>
</feature>
<dbReference type="SUPFAM" id="SSF103473">
    <property type="entry name" value="MFS general substrate transporter"/>
    <property type="match status" value="1"/>
</dbReference>
<dbReference type="PANTHER" id="PTHR10924:SF6">
    <property type="entry name" value="SOLUTE CARRIER FAMILY 49 MEMBER A3"/>
    <property type="match status" value="1"/>
</dbReference>
<evidence type="ECO:0000256" key="3">
    <source>
        <dbReference type="ARBA" id="ARBA00022989"/>
    </source>
</evidence>
<feature type="region of interest" description="Disordered" evidence="5">
    <location>
        <begin position="1"/>
        <end position="24"/>
    </location>
</feature>
<protein>
    <recommendedName>
        <fullName evidence="7">Major facilitator superfamily (MFS) profile domain-containing protein</fullName>
    </recommendedName>
</protein>
<reference evidence="8 9" key="1">
    <citation type="submission" date="2014-04" db="EMBL/GenBank/DDBJ databases">
        <authorList>
            <consortium name="DOE Joint Genome Institute"/>
            <person name="Kuo A."/>
            <person name="Kohler A."/>
            <person name="Nagy L.G."/>
            <person name="Floudas D."/>
            <person name="Copeland A."/>
            <person name="Barry K.W."/>
            <person name="Cichocki N."/>
            <person name="Veneault-Fourrey C."/>
            <person name="LaButti K."/>
            <person name="Lindquist E.A."/>
            <person name="Lipzen A."/>
            <person name="Lundell T."/>
            <person name="Morin E."/>
            <person name="Murat C."/>
            <person name="Sun H."/>
            <person name="Tunlid A."/>
            <person name="Henrissat B."/>
            <person name="Grigoriev I.V."/>
            <person name="Hibbett D.S."/>
            <person name="Martin F."/>
            <person name="Nordberg H.P."/>
            <person name="Cantor M.N."/>
            <person name="Hua S.X."/>
        </authorList>
    </citation>
    <scope>NUCLEOTIDE SEQUENCE [LARGE SCALE GENOMIC DNA]</scope>
    <source>
        <strain evidence="8 9">Foug A</strain>
    </source>
</reference>
<dbReference type="OrthoDB" id="422206at2759"/>
<keyword evidence="4 6" id="KW-0472">Membrane</keyword>
<keyword evidence="2 6" id="KW-0812">Transmembrane</keyword>
<dbReference type="Pfam" id="PF07690">
    <property type="entry name" value="MFS_1"/>
    <property type="match status" value="1"/>
</dbReference>
<evidence type="ECO:0000256" key="6">
    <source>
        <dbReference type="SAM" id="Phobius"/>
    </source>
</evidence>
<evidence type="ECO:0000256" key="2">
    <source>
        <dbReference type="ARBA" id="ARBA00022692"/>
    </source>
</evidence>
<evidence type="ECO:0000256" key="5">
    <source>
        <dbReference type="SAM" id="MobiDB-lite"/>
    </source>
</evidence>
<feature type="domain" description="Major facilitator superfamily (MFS) profile" evidence="7">
    <location>
        <begin position="39"/>
        <end position="454"/>
    </location>
</feature>
<evidence type="ECO:0000259" key="7">
    <source>
        <dbReference type="PROSITE" id="PS50850"/>
    </source>
</evidence>
<evidence type="ECO:0000313" key="8">
    <source>
        <dbReference type="EMBL" id="KIM65030.1"/>
    </source>
</evidence>
<dbReference type="Proteomes" id="UP000053989">
    <property type="component" value="Unassembled WGS sequence"/>
</dbReference>
<evidence type="ECO:0000256" key="4">
    <source>
        <dbReference type="ARBA" id="ARBA00023136"/>
    </source>
</evidence>
<gene>
    <name evidence="8" type="ORF">SCLCIDRAFT_585816</name>
</gene>
<evidence type="ECO:0000313" key="9">
    <source>
        <dbReference type="Proteomes" id="UP000053989"/>
    </source>
</evidence>
<dbReference type="PROSITE" id="PS50850">
    <property type="entry name" value="MFS"/>
    <property type="match status" value="1"/>
</dbReference>
<keyword evidence="3 6" id="KW-1133">Transmembrane helix</keyword>
<feature type="transmembrane region" description="Helical" evidence="6">
    <location>
        <begin position="81"/>
        <end position="101"/>
    </location>
</feature>
<accession>A0A0C3DWS6</accession>
<dbReference type="GO" id="GO:0016020">
    <property type="term" value="C:membrane"/>
    <property type="evidence" value="ECO:0007669"/>
    <property type="project" value="UniProtKB-SubCell"/>
</dbReference>
<dbReference type="HOGENOM" id="CLU_023132_2_0_1"/>
<feature type="transmembrane region" description="Helical" evidence="6">
    <location>
        <begin position="41"/>
        <end position="61"/>
    </location>
</feature>
<dbReference type="Gene3D" id="1.20.1250.20">
    <property type="entry name" value="MFS general substrate transporter like domains"/>
    <property type="match status" value="2"/>
</dbReference>
<dbReference type="InterPro" id="IPR020846">
    <property type="entry name" value="MFS_dom"/>
</dbReference>
<feature type="transmembrane region" description="Helical" evidence="6">
    <location>
        <begin position="203"/>
        <end position="222"/>
    </location>
</feature>
<evidence type="ECO:0000256" key="1">
    <source>
        <dbReference type="ARBA" id="ARBA00004141"/>
    </source>
</evidence>
<sequence length="522" mass="55734">MSISQTLNDGKLCPPSSSSSNEKSHVSPVVEMRYRLYKRRFSGLFGFIILGIVTGMPWAWFGPIANNVADDFHISVTQVDWLGNITSFIFLPASVLIPIICSRYDIRRCAEVGGAMLLISAWVRYAGTTNSLSPQSAYALLILGQLFAGIAQPAFQVLGPMYSERWFGLNGRTTATMLIAIANPIGSALGQLLSPLVGTTRQSILVLGIISTAAVPAVLLIADSPPSPPTYSGSKPPLPLSSLCRAMLGLSVPQEAHMTLRERIDFLIVTPIFGVLVGATTAMSVLSGQWFQPSGYSDSTAGLLGATLLLAGIVSAAISAPLFDRVFTHRIGVTLKVLVPIVSLAWLSLIWAIRPNNLAVIFVIMVIIGACSMAMLPIALELGVELTRNADGSASILWCSGNLCSIILILGEGALRAPSTANPPYNMHAALILHGCVIAVFGSLVFLLRAKQARREIDETMMKNETFVGSATLGIADIAEYGNEHRSSGEETIVVPTANGTRAEAGGHTRNERNRWFANSVN</sequence>
<proteinExistence type="predicted"/>